<evidence type="ECO:0000313" key="3">
    <source>
        <dbReference type="EMBL" id="SLM31820.1"/>
    </source>
</evidence>
<gene>
    <name evidence="3" type="ORF">MTBBW1_440025</name>
</gene>
<name>A0A1W1HH99_9BACT</name>
<dbReference type="STRING" id="1246637.MTBBW1_440025"/>
<evidence type="ECO:0000259" key="2">
    <source>
        <dbReference type="Pfam" id="PF01266"/>
    </source>
</evidence>
<dbReference type="Proteomes" id="UP000191931">
    <property type="component" value="Unassembled WGS sequence"/>
</dbReference>
<protein>
    <submittedName>
        <fullName evidence="3">FAD dependent oxidoreductase</fullName>
    </submittedName>
</protein>
<dbReference type="RefSeq" id="WP_080800988.1">
    <property type="nucleotide sequence ID" value="NZ_LT828541.1"/>
</dbReference>
<dbReference type="GO" id="GO:0005737">
    <property type="term" value="C:cytoplasm"/>
    <property type="evidence" value="ECO:0007669"/>
    <property type="project" value="TreeGrafter"/>
</dbReference>
<evidence type="ECO:0000313" key="4">
    <source>
        <dbReference type="Proteomes" id="UP000191931"/>
    </source>
</evidence>
<reference evidence="3 4" key="1">
    <citation type="submission" date="2017-03" db="EMBL/GenBank/DDBJ databases">
        <authorList>
            <person name="Afonso C.L."/>
            <person name="Miller P.J."/>
            <person name="Scott M.A."/>
            <person name="Spackman E."/>
            <person name="Goraichik I."/>
            <person name="Dimitrov K.M."/>
            <person name="Suarez D.L."/>
            <person name="Swayne D.E."/>
        </authorList>
    </citation>
    <scope>NUCLEOTIDE SEQUENCE [LARGE SCALE GENOMIC DNA]</scope>
    <source>
        <strain evidence="3">PRJEB14757</strain>
    </source>
</reference>
<dbReference type="GO" id="GO:0016491">
    <property type="term" value="F:oxidoreductase activity"/>
    <property type="evidence" value="ECO:0007669"/>
    <property type="project" value="UniProtKB-KW"/>
</dbReference>
<dbReference type="PANTHER" id="PTHR13847:SF287">
    <property type="entry name" value="FAD-DEPENDENT OXIDOREDUCTASE DOMAIN-CONTAINING PROTEIN 1"/>
    <property type="match status" value="1"/>
</dbReference>
<dbReference type="Pfam" id="PF01266">
    <property type="entry name" value="DAO"/>
    <property type="match status" value="1"/>
</dbReference>
<keyword evidence="4" id="KW-1185">Reference proteome</keyword>
<keyword evidence="1" id="KW-0560">Oxidoreductase</keyword>
<dbReference type="InterPro" id="IPR036188">
    <property type="entry name" value="FAD/NAD-bd_sf"/>
</dbReference>
<dbReference type="OrthoDB" id="9815989at2"/>
<dbReference type="GO" id="GO:0032981">
    <property type="term" value="P:mitochondrial respiratory chain complex I assembly"/>
    <property type="evidence" value="ECO:0007669"/>
    <property type="project" value="TreeGrafter"/>
</dbReference>
<proteinExistence type="predicted"/>
<dbReference type="AlphaFoldDB" id="A0A1W1HH99"/>
<dbReference type="InterPro" id="IPR006076">
    <property type="entry name" value="FAD-dep_OxRdtase"/>
</dbReference>
<dbReference type="SUPFAM" id="SSF51905">
    <property type="entry name" value="FAD/NAD(P)-binding domain"/>
    <property type="match status" value="1"/>
</dbReference>
<evidence type="ECO:0000256" key="1">
    <source>
        <dbReference type="ARBA" id="ARBA00023002"/>
    </source>
</evidence>
<dbReference type="EMBL" id="FWEV01000286">
    <property type="protein sequence ID" value="SLM31820.1"/>
    <property type="molecule type" value="Genomic_DNA"/>
</dbReference>
<dbReference type="Gene3D" id="3.50.50.60">
    <property type="entry name" value="FAD/NAD(P)-binding domain"/>
    <property type="match status" value="1"/>
</dbReference>
<dbReference type="PANTHER" id="PTHR13847">
    <property type="entry name" value="SARCOSINE DEHYDROGENASE-RELATED"/>
    <property type="match status" value="1"/>
</dbReference>
<organism evidence="3 4">
    <name type="scientific">Desulfamplus magnetovallimortis</name>
    <dbReference type="NCBI Taxonomy" id="1246637"/>
    <lineage>
        <taxon>Bacteria</taxon>
        <taxon>Pseudomonadati</taxon>
        <taxon>Thermodesulfobacteriota</taxon>
        <taxon>Desulfobacteria</taxon>
        <taxon>Desulfobacterales</taxon>
        <taxon>Desulfobacteraceae</taxon>
        <taxon>Desulfamplus</taxon>
    </lineage>
</organism>
<dbReference type="Gene3D" id="3.30.9.10">
    <property type="entry name" value="D-Amino Acid Oxidase, subunit A, domain 2"/>
    <property type="match status" value="1"/>
</dbReference>
<feature type="domain" description="FAD dependent oxidoreductase" evidence="2">
    <location>
        <begin position="7"/>
        <end position="374"/>
    </location>
</feature>
<sequence>MKNRTYDVIIIGGGIMGASTAYHLMKADASLKVIVIERDQSYERASTTLSMVNARIQFSLKENVQISQYAFKVLENFEDEMAVDGVKPAIFYRREGNLFLYDEKTESPARRAFEMQKELGCAIEWWSPDTIKKRYPIYENLDGIVGGTFGPEDGHFDAYAVLMGYRAKAKSMGAEFIQDDVVELLTDKDIMDSSSTGQKGHVNKIQGVKTATGDIYNSSAVVNCTGAWAASLLATAGIKIPVNPVKRQVFAVSPEFKLDSPLPLTVLPSGFYFRTETGGLLLLGKSMDDDPEGFDFTWEEERFELLWGELYEFAPIFESLKLIKGWAGLYAVNRLDANAILGEWPELGGLYLANGFSGHGLQQGPAVGRYMTELILKQKHILDLSIFSPERIIEKRAIFEDGIV</sequence>
<dbReference type="SUPFAM" id="SSF54373">
    <property type="entry name" value="FAD-linked reductases, C-terminal domain"/>
    <property type="match status" value="1"/>
</dbReference>
<accession>A0A1W1HH99</accession>